<sequence length="399" mass="43748">MLLSVPPRTGINPYNGYTSRNSKKQTYVSPSSHHMAPPSPNNNTNTNTSNGSNSSGGEQLSKTNLYIRGLHPGTTDQDLVKLCQPYGKIVSTKAILDKTTNKCKGYGFVDFDSPSSAQKAVTALKAGGVQAQMAKQQEQDPTNLYISNLPVSMDEQELENMLKPFSQAISTRILRDANGTSRGVGFARMESTEKCEAIIQHFNGKYIKTPPGVPVPAEPLLCKFADGGQKKRQSQGKYLQNGRPWTRDGETVMTNDSCPYCRFYSSPYSIAPNRMIAQTSLSPYMHSPVSTYQVHNPSWIHHQSYLMPPTGAVLTPGMDHTMSIQPTSMMGPLTQQLSHLSMGSSGTYMPANTSMQGTYIPQYTQVPATNVSVEESAVQQSVAIETPTEHTTYSYQHNK</sequence>
<feature type="domain" description="RRM" evidence="5">
    <location>
        <begin position="63"/>
        <end position="136"/>
    </location>
</feature>
<keyword evidence="2 3" id="KW-0694">RNA-binding</keyword>
<dbReference type="PANTHER" id="PTHR24012">
    <property type="entry name" value="RNA BINDING PROTEIN"/>
    <property type="match status" value="1"/>
</dbReference>
<feature type="domain" description="RRM" evidence="5">
    <location>
        <begin position="142"/>
        <end position="227"/>
    </location>
</feature>
<evidence type="ECO:0000256" key="4">
    <source>
        <dbReference type="SAM" id="MobiDB-lite"/>
    </source>
</evidence>
<dbReference type="CDD" id="cd12474">
    <property type="entry name" value="RRM2_MSSP2"/>
    <property type="match status" value="1"/>
</dbReference>
<dbReference type="Gene3D" id="3.30.70.330">
    <property type="match status" value="2"/>
</dbReference>
<dbReference type="InParanoid" id="A0A667YKJ9"/>
<protein>
    <submittedName>
        <fullName evidence="6">RNA binding motif, single stranded interacting protein 2b</fullName>
    </submittedName>
</protein>
<dbReference type="InterPro" id="IPR012677">
    <property type="entry name" value="Nucleotide-bd_a/b_plait_sf"/>
</dbReference>
<dbReference type="PROSITE" id="PS50102">
    <property type="entry name" value="RRM"/>
    <property type="match status" value="2"/>
</dbReference>
<evidence type="ECO:0000259" key="5">
    <source>
        <dbReference type="PROSITE" id="PS50102"/>
    </source>
</evidence>
<feature type="compositionally biased region" description="Polar residues" evidence="4">
    <location>
        <begin position="15"/>
        <end position="28"/>
    </location>
</feature>
<dbReference type="AlphaFoldDB" id="A0A667YKJ9"/>
<evidence type="ECO:0000256" key="2">
    <source>
        <dbReference type="ARBA" id="ARBA00022884"/>
    </source>
</evidence>
<evidence type="ECO:0000256" key="3">
    <source>
        <dbReference type="PROSITE-ProRule" id="PRU00176"/>
    </source>
</evidence>
<reference evidence="6" key="1">
    <citation type="submission" date="2019-06" db="EMBL/GenBank/DDBJ databases">
        <authorList>
            <consortium name="Wellcome Sanger Institute Data Sharing"/>
        </authorList>
    </citation>
    <scope>NUCLEOTIDE SEQUENCE [LARGE SCALE GENOMIC DNA]</scope>
</reference>
<organism evidence="6 7">
    <name type="scientific">Myripristis murdjan</name>
    <name type="common">pinecone soldierfish</name>
    <dbReference type="NCBI Taxonomy" id="586833"/>
    <lineage>
        <taxon>Eukaryota</taxon>
        <taxon>Metazoa</taxon>
        <taxon>Chordata</taxon>
        <taxon>Craniata</taxon>
        <taxon>Vertebrata</taxon>
        <taxon>Euteleostomi</taxon>
        <taxon>Actinopterygii</taxon>
        <taxon>Neopterygii</taxon>
        <taxon>Teleostei</taxon>
        <taxon>Neoteleostei</taxon>
        <taxon>Acanthomorphata</taxon>
        <taxon>Holocentriformes</taxon>
        <taxon>Holocentridae</taxon>
        <taxon>Myripristis</taxon>
    </lineage>
</organism>
<evidence type="ECO:0000313" key="6">
    <source>
        <dbReference type="Ensembl" id="ENSMMDP00005024379.1"/>
    </source>
</evidence>
<dbReference type="InterPro" id="IPR000504">
    <property type="entry name" value="RRM_dom"/>
</dbReference>
<feature type="region of interest" description="Disordered" evidence="4">
    <location>
        <begin position="1"/>
        <end position="60"/>
    </location>
</feature>
<gene>
    <name evidence="6" type="primary">RBMS2</name>
    <name evidence="6" type="synonym">rbms2b</name>
</gene>
<reference evidence="6" key="3">
    <citation type="submission" date="2025-09" db="UniProtKB">
        <authorList>
            <consortium name="Ensembl"/>
        </authorList>
    </citation>
    <scope>IDENTIFICATION</scope>
</reference>
<evidence type="ECO:0000313" key="7">
    <source>
        <dbReference type="Proteomes" id="UP000472263"/>
    </source>
</evidence>
<dbReference type="FunFam" id="3.30.70.330:FF:000014">
    <property type="entry name" value="RNA-binding motif, single-stranded-interacting protein 3 isoform 1"/>
    <property type="match status" value="1"/>
</dbReference>
<dbReference type="GO" id="GO:0003723">
    <property type="term" value="F:RNA binding"/>
    <property type="evidence" value="ECO:0007669"/>
    <property type="project" value="UniProtKB-UniRule"/>
</dbReference>
<dbReference type="FunFam" id="3.30.70.330:FF:000012">
    <property type="entry name" value="RNA-binding motif, single-stranded-interacting protein 3 isoform 1"/>
    <property type="match status" value="1"/>
</dbReference>
<dbReference type="Pfam" id="PF00076">
    <property type="entry name" value="RRM_1"/>
    <property type="match status" value="2"/>
</dbReference>
<dbReference type="InterPro" id="IPR035979">
    <property type="entry name" value="RBD_domain_sf"/>
</dbReference>
<dbReference type="Ensembl" id="ENSMMDT00005024902.1">
    <property type="protein sequence ID" value="ENSMMDP00005024379.1"/>
    <property type="gene ID" value="ENSMMDG00005011736.1"/>
</dbReference>
<dbReference type="SMART" id="SM00360">
    <property type="entry name" value="RRM"/>
    <property type="match status" value="2"/>
</dbReference>
<dbReference type="GeneTree" id="ENSGT00940000155250"/>
<keyword evidence="1" id="KW-0677">Repeat</keyword>
<dbReference type="Proteomes" id="UP000472263">
    <property type="component" value="Chromosome 7"/>
</dbReference>
<reference evidence="6" key="2">
    <citation type="submission" date="2025-08" db="UniProtKB">
        <authorList>
            <consortium name="Ensembl"/>
        </authorList>
    </citation>
    <scope>IDENTIFICATION</scope>
</reference>
<dbReference type="SUPFAM" id="SSF54928">
    <property type="entry name" value="RNA-binding domain, RBD"/>
    <property type="match status" value="2"/>
</dbReference>
<proteinExistence type="predicted"/>
<keyword evidence="7" id="KW-1185">Reference proteome</keyword>
<feature type="compositionally biased region" description="Low complexity" evidence="4">
    <location>
        <begin position="29"/>
        <end position="57"/>
    </location>
</feature>
<accession>A0A667YKJ9</accession>
<evidence type="ECO:0000256" key="1">
    <source>
        <dbReference type="ARBA" id="ARBA00022737"/>
    </source>
</evidence>
<dbReference type="CDD" id="cd12471">
    <property type="entry name" value="RRM1_MSSP2"/>
    <property type="match status" value="1"/>
</dbReference>
<name>A0A667YKJ9_9TELE</name>